<dbReference type="InterPro" id="IPR034660">
    <property type="entry name" value="DinB/YfiT-like"/>
</dbReference>
<evidence type="ECO:0000313" key="4">
    <source>
        <dbReference type="Proteomes" id="UP001596549"/>
    </source>
</evidence>
<comment type="caution">
    <text evidence="3">The sequence shown here is derived from an EMBL/GenBank/DDBJ whole genome shotgun (WGS) entry which is preliminary data.</text>
</comment>
<dbReference type="InterPro" id="IPR007837">
    <property type="entry name" value="DinB"/>
</dbReference>
<dbReference type="Proteomes" id="UP001596549">
    <property type="component" value="Unassembled WGS sequence"/>
</dbReference>
<dbReference type="Gene3D" id="1.20.120.450">
    <property type="entry name" value="dinb family like domain"/>
    <property type="match status" value="1"/>
</dbReference>
<dbReference type="SUPFAM" id="SSF109854">
    <property type="entry name" value="DinB/YfiT-like putative metalloenzymes"/>
    <property type="match status" value="1"/>
</dbReference>
<protein>
    <submittedName>
        <fullName evidence="3">DinB family protein</fullName>
    </submittedName>
</protein>
<name>A0ABW2NK53_9BACL</name>
<proteinExistence type="inferred from homology"/>
<dbReference type="EMBL" id="JBHTCP010000009">
    <property type="protein sequence ID" value="MFC7371050.1"/>
    <property type="molecule type" value="Genomic_DNA"/>
</dbReference>
<keyword evidence="2" id="KW-0479">Metal-binding</keyword>
<dbReference type="PANTHER" id="PTHR37302:SF1">
    <property type="entry name" value="PROTEIN DINB"/>
    <property type="match status" value="1"/>
</dbReference>
<evidence type="ECO:0000256" key="1">
    <source>
        <dbReference type="ARBA" id="ARBA00008635"/>
    </source>
</evidence>
<evidence type="ECO:0000313" key="3">
    <source>
        <dbReference type="EMBL" id="MFC7371050.1"/>
    </source>
</evidence>
<dbReference type="PANTHER" id="PTHR37302">
    <property type="entry name" value="SLR1116 PROTEIN"/>
    <property type="match status" value="1"/>
</dbReference>
<organism evidence="3 4">
    <name type="scientific">Fictibacillus iocasae</name>
    <dbReference type="NCBI Taxonomy" id="2715437"/>
    <lineage>
        <taxon>Bacteria</taxon>
        <taxon>Bacillati</taxon>
        <taxon>Bacillota</taxon>
        <taxon>Bacilli</taxon>
        <taxon>Bacillales</taxon>
        <taxon>Fictibacillaceae</taxon>
        <taxon>Fictibacillus</taxon>
    </lineage>
</organism>
<evidence type="ECO:0000256" key="2">
    <source>
        <dbReference type="ARBA" id="ARBA00022723"/>
    </source>
</evidence>
<reference evidence="4" key="1">
    <citation type="journal article" date="2019" name="Int. J. Syst. Evol. Microbiol.">
        <title>The Global Catalogue of Microorganisms (GCM) 10K type strain sequencing project: providing services to taxonomists for standard genome sequencing and annotation.</title>
        <authorList>
            <consortium name="The Broad Institute Genomics Platform"/>
            <consortium name="The Broad Institute Genome Sequencing Center for Infectious Disease"/>
            <person name="Wu L."/>
            <person name="Ma J."/>
        </authorList>
    </citation>
    <scope>NUCLEOTIDE SEQUENCE [LARGE SCALE GENOMIC DNA]</scope>
    <source>
        <strain evidence="4">NBRC 106396</strain>
    </source>
</reference>
<sequence length="157" mass="18085">MEQSIQQLFAYHVWATEKMMQHLETEAAVVFNKEIVSVFPSIKAVVDHLIEVEYLWFSRMTGRDACAVYPESPNEARQKLSTLHEEMTFYINSVVASEVIMYNTSQGEAFQNTVEELFIHLVNHGTYHRGNLSAMLRQQGIPGASTDYIYYLRELKG</sequence>
<comment type="similarity">
    <text evidence="1">Belongs to the DinB family.</text>
</comment>
<keyword evidence="4" id="KW-1185">Reference proteome</keyword>
<accession>A0ABW2NK53</accession>
<dbReference type="RefSeq" id="WP_379747220.1">
    <property type="nucleotide sequence ID" value="NZ_JBHTCP010000009.1"/>
</dbReference>
<dbReference type="Pfam" id="PF05163">
    <property type="entry name" value="DinB"/>
    <property type="match status" value="1"/>
</dbReference>
<gene>
    <name evidence="3" type="ORF">ACFQPF_05120</name>
</gene>